<reference evidence="1" key="1">
    <citation type="submission" date="2024-12" db="EMBL/GenBank/DDBJ databases">
        <title>Comparative genomics and development of molecular markers within Purpureocillium lilacinum and among Purpureocillium species.</title>
        <authorList>
            <person name="Yeh Z.-Y."/>
            <person name="Ni N.-T."/>
            <person name="Lo P.-H."/>
            <person name="Mushyakhwo K."/>
            <person name="Lin C.-F."/>
            <person name="Nai Y.-S."/>
        </authorList>
    </citation>
    <scope>NUCLEOTIDE SEQUENCE</scope>
    <source>
        <strain evidence="1">NCHU-NPUST-175</strain>
    </source>
</reference>
<evidence type="ECO:0000313" key="1">
    <source>
        <dbReference type="EMBL" id="KAL3962461.1"/>
    </source>
</evidence>
<name>A0ACC4E1G0_PURLI</name>
<protein>
    <submittedName>
        <fullName evidence="1">Uncharacterized protein</fullName>
    </submittedName>
</protein>
<accession>A0ACC4E1G0</accession>
<gene>
    <name evidence="1" type="ORF">ACCO45_003984</name>
</gene>
<proteinExistence type="predicted"/>
<comment type="caution">
    <text evidence="1">The sequence shown here is derived from an EMBL/GenBank/DDBJ whole genome shotgun (WGS) entry which is preliminary data.</text>
</comment>
<keyword evidence="2" id="KW-1185">Reference proteome</keyword>
<sequence>MAGWFRRSHLRVAPGPLTPLIMHQIPSAGCKRTTRQLQLQCLALTAPLCRSTIAAPGFPAFSSARPGPSRHSGAAPAVPPGADDSHGPQPLSEPHRGHGGTMQAYPRGPRPVASVARPGRPSGAPGSRVLQPEDADDDAFSDFSDEASQTESLRSSIFEYVYENGRTYHSYRAGQYLLPNDELEQERLDLTHHVFLLTLDGAPCVTQLHDPHSILDLGTGTGMWAITMGDLYPSAEVIGTDLSPIQSEWVPPNVKFEIDDATLEWTFEKNYFDFIHARTLAGAIKDWPGLLGQCFNHIKPGGRVEISEGRPNFWCDDDTLTEDTATYKWLTEFRRLSEPLGFDIAPKLPEMLKNTGFQDVKFTQKIVPLGTWPKDPVLKELGRWFRYQFLNMALEAYTLAMFTRMGNWTNEEVQVLLALVREELKTNRIHVYTYTAFVTGQRPAA</sequence>
<evidence type="ECO:0000313" key="2">
    <source>
        <dbReference type="Proteomes" id="UP001638806"/>
    </source>
</evidence>
<dbReference type="Proteomes" id="UP001638806">
    <property type="component" value="Unassembled WGS sequence"/>
</dbReference>
<dbReference type="EMBL" id="JBGNUJ010000003">
    <property type="protein sequence ID" value="KAL3962461.1"/>
    <property type="molecule type" value="Genomic_DNA"/>
</dbReference>
<organism evidence="1 2">
    <name type="scientific">Purpureocillium lilacinum</name>
    <name type="common">Paecilomyces lilacinus</name>
    <dbReference type="NCBI Taxonomy" id="33203"/>
    <lineage>
        <taxon>Eukaryota</taxon>
        <taxon>Fungi</taxon>
        <taxon>Dikarya</taxon>
        <taxon>Ascomycota</taxon>
        <taxon>Pezizomycotina</taxon>
        <taxon>Sordariomycetes</taxon>
        <taxon>Hypocreomycetidae</taxon>
        <taxon>Hypocreales</taxon>
        <taxon>Ophiocordycipitaceae</taxon>
        <taxon>Purpureocillium</taxon>
    </lineage>
</organism>